<dbReference type="RefSeq" id="WP_306961813.1">
    <property type="nucleotide sequence ID" value="NZ_JAUSRG010000006.1"/>
</dbReference>
<dbReference type="EMBL" id="JAUSTF010000001">
    <property type="protein sequence ID" value="MDQ0178608.1"/>
    <property type="molecule type" value="Genomic_DNA"/>
</dbReference>
<comment type="caution">
    <text evidence="1">The sequence shown here is derived from an EMBL/GenBank/DDBJ whole genome shotgun (WGS) entry which is preliminary data.</text>
</comment>
<gene>
    <name evidence="1" type="ORF">J2S90_002623</name>
    <name evidence="2" type="ORF">J2S93_000015</name>
</gene>
<evidence type="ECO:0000313" key="4">
    <source>
        <dbReference type="Proteomes" id="UP001242995"/>
    </source>
</evidence>
<sequence>MTLQYFKAASILGDLVRMQLARGTHPHYAVTTIVRTTAVPATVIKVTDIILDCPAATTFWSPSTSSSPPSRS</sequence>
<dbReference type="EMBL" id="JAUSRG010000006">
    <property type="protein sequence ID" value="MDP9905652.1"/>
    <property type="molecule type" value="Genomic_DNA"/>
</dbReference>
<name>A0AAW8DHZ3_9MICC</name>
<organism evidence="1 4">
    <name type="scientific">Arthrobacter bambusae</name>
    <dbReference type="NCBI Taxonomy" id="1338426"/>
    <lineage>
        <taxon>Bacteria</taxon>
        <taxon>Bacillati</taxon>
        <taxon>Actinomycetota</taxon>
        <taxon>Actinomycetes</taxon>
        <taxon>Micrococcales</taxon>
        <taxon>Micrococcaceae</taxon>
        <taxon>Arthrobacter</taxon>
    </lineage>
</organism>
<reference evidence="1 3" key="1">
    <citation type="submission" date="2023-07" db="EMBL/GenBank/DDBJ databases">
        <title>Sorghum-associated microbial communities from plants grown in Nebraska, USA.</title>
        <authorList>
            <person name="Schachtman D."/>
        </authorList>
    </citation>
    <scope>NUCLEOTIDE SEQUENCE</scope>
    <source>
        <strain evidence="1">DS1006</strain>
        <strain evidence="2 3">DS1016</strain>
    </source>
</reference>
<evidence type="ECO:0000313" key="2">
    <source>
        <dbReference type="EMBL" id="MDQ0178608.1"/>
    </source>
</evidence>
<proteinExistence type="predicted"/>
<evidence type="ECO:0000313" key="1">
    <source>
        <dbReference type="EMBL" id="MDP9905652.1"/>
    </source>
</evidence>
<dbReference type="Proteomes" id="UP001242995">
    <property type="component" value="Unassembled WGS sequence"/>
</dbReference>
<protein>
    <submittedName>
        <fullName evidence="1">Uncharacterized protein</fullName>
    </submittedName>
</protein>
<evidence type="ECO:0000313" key="3">
    <source>
        <dbReference type="Proteomes" id="UP001230951"/>
    </source>
</evidence>
<dbReference type="Proteomes" id="UP001230951">
    <property type="component" value="Unassembled WGS sequence"/>
</dbReference>
<accession>A0AAW8DHZ3</accession>
<dbReference type="AlphaFoldDB" id="A0AAW8DHZ3"/>
<keyword evidence="3" id="KW-1185">Reference proteome</keyword>